<comment type="caution">
    <text evidence="1">The sequence shown here is derived from an EMBL/GenBank/DDBJ whole genome shotgun (WGS) entry which is preliminary data.</text>
</comment>
<sequence length="350" mass="38851">MVRLFHASLLRHVGGRGRCSCGSWGRCGCDGSGSQITFTAQILPFNNSVSSSYWSNCAVPYLATAFAPSCGVFDAAPSISWQSPGSSSQIGASKLANGVYQLLPPQISHVSTMPSDFAAKKQQLRFVWLDLNEFEKEMKYYVIRCQKMDGGSRTLIKENVIYRRYFRNAGPLNFADTILEHEKPGPGVKGLKISKPSGFLSYLMYTPDMDRVPEFLLCLGNDVNWDDEKICFQTIAAALGNFHAMHPPLLPNPLGEGLQFYKKRTPSNTREGGNSSEVTGRSGHWNDVHLLDPQSTCSYLLFDIERKSQTLIELKLGPITKAWTKKVKASNRNEDNGMVAYTEEALTNKV</sequence>
<evidence type="ECO:0000313" key="2">
    <source>
        <dbReference type="Proteomes" id="UP001060085"/>
    </source>
</evidence>
<name>A0ACC0BHY8_CATRO</name>
<dbReference type="EMBL" id="CM044703">
    <property type="protein sequence ID" value="KAI5672290.1"/>
    <property type="molecule type" value="Genomic_DNA"/>
</dbReference>
<dbReference type="Proteomes" id="UP001060085">
    <property type="component" value="Linkage Group LG03"/>
</dbReference>
<evidence type="ECO:0000313" key="1">
    <source>
        <dbReference type="EMBL" id="KAI5672290.1"/>
    </source>
</evidence>
<organism evidence="1 2">
    <name type="scientific">Catharanthus roseus</name>
    <name type="common">Madagascar periwinkle</name>
    <name type="synonym">Vinca rosea</name>
    <dbReference type="NCBI Taxonomy" id="4058"/>
    <lineage>
        <taxon>Eukaryota</taxon>
        <taxon>Viridiplantae</taxon>
        <taxon>Streptophyta</taxon>
        <taxon>Embryophyta</taxon>
        <taxon>Tracheophyta</taxon>
        <taxon>Spermatophyta</taxon>
        <taxon>Magnoliopsida</taxon>
        <taxon>eudicotyledons</taxon>
        <taxon>Gunneridae</taxon>
        <taxon>Pentapetalae</taxon>
        <taxon>asterids</taxon>
        <taxon>lamiids</taxon>
        <taxon>Gentianales</taxon>
        <taxon>Apocynaceae</taxon>
        <taxon>Rauvolfioideae</taxon>
        <taxon>Vinceae</taxon>
        <taxon>Catharanthinae</taxon>
        <taxon>Catharanthus</taxon>
    </lineage>
</organism>
<accession>A0ACC0BHY8</accession>
<reference evidence="2" key="1">
    <citation type="journal article" date="2023" name="Nat. Plants">
        <title>Single-cell RNA sequencing provides a high-resolution roadmap for understanding the multicellular compartmentation of specialized metabolism.</title>
        <authorList>
            <person name="Sun S."/>
            <person name="Shen X."/>
            <person name="Li Y."/>
            <person name="Li Y."/>
            <person name="Wang S."/>
            <person name="Li R."/>
            <person name="Zhang H."/>
            <person name="Shen G."/>
            <person name="Guo B."/>
            <person name="Wei J."/>
            <person name="Xu J."/>
            <person name="St-Pierre B."/>
            <person name="Chen S."/>
            <person name="Sun C."/>
        </authorList>
    </citation>
    <scope>NUCLEOTIDE SEQUENCE [LARGE SCALE GENOMIC DNA]</scope>
</reference>
<protein>
    <submittedName>
        <fullName evidence="1">Uncharacterized protein</fullName>
    </submittedName>
</protein>
<keyword evidence="2" id="KW-1185">Reference proteome</keyword>
<proteinExistence type="predicted"/>
<gene>
    <name evidence="1" type="ORF">M9H77_12654</name>
</gene>